<dbReference type="RefSeq" id="WP_124143517.1">
    <property type="nucleotide sequence ID" value="NZ_CAWOKI010000351.1"/>
</dbReference>
<dbReference type="EMBL" id="RCBY01000091">
    <property type="protein sequence ID" value="RQH39628.1"/>
    <property type="molecule type" value="Genomic_DNA"/>
</dbReference>
<name>A0A3N6PER1_9CYAN</name>
<dbReference type="Pfam" id="PF07538">
    <property type="entry name" value="ChW"/>
    <property type="match status" value="3"/>
</dbReference>
<evidence type="ECO:0000313" key="2">
    <source>
        <dbReference type="Proteomes" id="UP000269154"/>
    </source>
</evidence>
<reference evidence="1 2" key="1">
    <citation type="journal article" date="2018" name="ACS Chem. Biol.">
        <title>Ketoreductase domain dysfunction expands chemodiversity: malyngamide biosynthesis in the cyanobacterium Okeania hirsuta.</title>
        <authorList>
            <person name="Moss N.A."/>
            <person name="Leao T."/>
            <person name="Rankin M."/>
            <person name="McCullough T.M."/>
            <person name="Qu P."/>
            <person name="Korobeynikov A."/>
            <person name="Smith J.L."/>
            <person name="Gerwick L."/>
            <person name="Gerwick W.H."/>
        </authorList>
    </citation>
    <scope>NUCLEOTIDE SEQUENCE [LARGE SCALE GENOMIC DNA]</scope>
    <source>
        <strain evidence="1 2">PAB10Feb10-1</strain>
    </source>
</reference>
<dbReference type="SMART" id="SM00728">
    <property type="entry name" value="ChW"/>
    <property type="match status" value="3"/>
</dbReference>
<proteinExistence type="predicted"/>
<keyword evidence="2" id="KW-1185">Reference proteome</keyword>
<protein>
    <submittedName>
        <fullName evidence="1">Hydrogenase</fullName>
    </submittedName>
</protein>
<dbReference type="OrthoDB" id="442171at2"/>
<dbReference type="InterPro" id="IPR006637">
    <property type="entry name" value="ChW"/>
</dbReference>
<accession>A0A3N6PER1</accession>
<sequence>METADHNLLEKLASLSENFPKLGIRLSLAAKELQNAGTPPSESLLEELMAYGRDFATLKEQGLELAKTSQVSAGAIFSFTDLENLIKALASTTESSSSQPVLDILNQILAIAHQEQPEFPPLQSLKAKAKELHQLISHTKSDKLPDEAQALIAETHPLSAVLKLVKQGKNLDDEQWLELEEKVNASFGKKLMLAISREKLTIPNDSLPTTSRIKLPALEELNRTQNIATQPTNTQKSTVPSLPPLIVVPSGGAETAIEDPDVMILEDPKPRGTKPVDEIIIVPAVEVSKNFPTVERPNMMFGETTNQKSVVSVGLKVLVHIQNIGDRIFAGREYAGTRGQGFRVEAFQINIEPPIPGLKLEYMAHVSEIGDTPWLEAGKLAGERGKARRIEGFAIRLTGIQAANYDVFYTAHVQNMGDLPVYSNGAYCGTRNQALRVEGIKVWIEPKN</sequence>
<gene>
    <name evidence="1" type="ORF">D5R40_16670</name>
</gene>
<evidence type="ECO:0000313" key="1">
    <source>
        <dbReference type="EMBL" id="RQH39628.1"/>
    </source>
</evidence>
<dbReference type="AlphaFoldDB" id="A0A3N6PER1"/>
<dbReference type="Proteomes" id="UP000269154">
    <property type="component" value="Unassembled WGS sequence"/>
</dbReference>
<comment type="caution">
    <text evidence="1">The sequence shown here is derived from an EMBL/GenBank/DDBJ whole genome shotgun (WGS) entry which is preliminary data.</text>
</comment>
<organism evidence="1 2">
    <name type="scientific">Okeania hirsuta</name>
    <dbReference type="NCBI Taxonomy" id="1458930"/>
    <lineage>
        <taxon>Bacteria</taxon>
        <taxon>Bacillati</taxon>
        <taxon>Cyanobacteriota</taxon>
        <taxon>Cyanophyceae</taxon>
        <taxon>Oscillatoriophycideae</taxon>
        <taxon>Oscillatoriales</taxon>
        <taxon>Microcoleaceae</taxon>
        <taxon>Okeania</taxon>
    </lineage>
</organism>